<name>A0A268HAK0_9BACI</name>
<reference evidence="2 3" key="1">
    <citation type="submission" date="2017-07" db="EMBL/GenBank/DDBJ databases">
        <title>Isolation and whole genome analysis of endospore-forming bacteria from heroin.</title>
        <authorList>
            <person name="Kalinowski J."/>
            <person name="Ahrens B."/>
            <person name="Al-Dilaimi A."/>
            <person name="Winkler A."/>
            <person name="Wibberg D."/>
            <person name="Schleenbecker U."/>
            <person name="Ruckert C."/>
            <person name="Wolfel R."/>
            <person name="Grass G."/>
        </authorList>
    </citation>
    <scope>NUCLEOTIDE SEQUENCE [LARGE SCALE GENOMIC DNA]</scope>
    <source>
        <strain evidence="2 3">7509</strain>
    </source>
</reference>
<evidence type="ECO:0000256" key="1">
    <source>
        <dbReference type="SAM" id="Phobius"/>
    </source>
</evidence>
<dbReference type="Proteomes" id="UP000216475">
    <property type="component" value="Unassembled WGS sequence"/>
</dbReference>
<feature type="transmembrane region" description="Helical" evidence="1">
    <location>
        <begin position="67"/>
        <end position="90"/>
    </location>
</feature>
<accession>A0A268HAK0</accession>
<keyword evidence="1" id="KW-0812">Transmembrane</keyword>
<evidence type="ECO:0000313" key="2">
    <source>
        <dbReference type="EMBL" id="PAE06903.1"/>
    </source>
</evidence>
<organism evidence="2 3">
    <name type="scientific">Terribacillus saccharophilus</name>
    <dbReference type="NCBI Taxonomy" id="361277"/>
    <lineage>
        <taxon>Bacteria</taxon>
        <taxon>Bacillati</taxon>
        <taxon>Bacillota</taxon>
        <taxon>Bacilli</taxon>
        <taxon>Bacillales</taxon>
        <taxon>Bacillaceae</taxon>
        <taxon>Terribacillus</taxon>
    </lineage>
</organism>
<proteinExistence type="predicted"/>
<sequence>MLILRRTANYTVCAIHLGILTFWLAAWEQLFTMTGLVIWGGSALLGALFFMIRRRQSENMLDSSDRLLAISTVFIVVLALVSVLIEYTVASMP</sequence>
<evidence type="ECO:0000313" key="3">
    <source>
        <dbReference type="Proteomes" id="UP000216475"/>
    </source>
</evidence>
<protein>
    <submittedName>
        <fullName evidence="2">Uncharacterized protein</fullName>
    </submittedName>
</protein>
<dbReference type="RefSeq" id="WP_095271890.1">
    <property type="nucleotide sequence ID" value="NZ_NPBH01000065.1"/>
</dbReference>
<feature type="transmembrane region" description="Helical" evidence="1">
    <location>
        <begin position="31"/>
        <end position="52"/>
    </location>
</feature>
<keyword evidence="1" id="KW-1133">Transmembrane helix</keyword>
<feature type="transmembrane region" description="Helical" evidence="1">
    <location>
        <begin position="7"/>
        <end position="25"/>
    </location>
</feature>
<dbReference type="EMBL" id="NPBH01000065">
    <property type="protein sequence ID" value="PAE06903.1"/>
    <property type="molecule type" value="Genomic_DNA"/>
</dbReference>
<gene>
    <name evidence="2" type="ORF">CHI12_14180</name>
</gene>
<dbReference type="AlphaFoldDB" id="A0A268HAK0"/>
<comment type="caution">
    <text evidence="2">The sequence shown here is derived from an EMBL/GenBank/DDBJ whole genome shotgun (WGS) entry which is preliminary data.</text>
</comment>
<keyword evidence="1" id="KW-0472">Membrane</keyword>